<evidence type="ECO:0000256" key="5">
    <source>
        <dbReference type="PROSITE-ProRule" id="PRU00409"/>
    </source>
</evidence>
<dbReference type="FunFam" id="3.40.50.20:FF:000010">
    <property type="entry name" value="Propionyl-CoA carboxylase subunit alpha"/>
    <property type="match status" value="1"/>
</dbReference>
<dbReference type="SUPFAM" id="SSF56059">
    <property type="entry name" value="Glutathione synthetase ATP-binding domain-like"/>
    <property type="match status" value="1"/>
</dbReference>
<reference evidence="8 9" key="1">
    <citation type="submission" date="2019-02" db="EMBL/GenBank/DDBJ databases">
        <title>Deep-cultivation of Planctomycetes and their phenomic and genomic characterization uncovers novel biology.</title>
        <authorList>
            <person name="Wiegand S."/>
            <person name="Jogler M."/>
            <person name="Boedeker C."/>
            <person name="Pinto D."/>
            <person name="Vollmers J."/>
            <person name="Rivas-Marin E."/>
            <person name="Kohn T."/>
            <person name="Peeters S.H."/>
            <person name="Heuer A."/>
            <person name="Rast P."/>
            <person name="Oberbeckmann S."/>
            <person name="Bunk B."/>
            <person name="Jeske O."/>
            <person name="Meyerdierks A."/>
            <person name="Storesund J.E."/>
            <person name="Kallscheuer N."/>
            <person name="Luecker S."/>
            <person name="Lage O.M."/>
            <person name="Pohl T."/>
            <person name="Merkel B.J."/>
            <person name="Hornburger P."/>
            <person name="Mueller R.-W."/>
            <person name="Bruemmer F."/>
            <person name="Labrenz M."/>
            <person name="Spormann A.M."/>
            <person name="Op den Camp H."/>
            <person name="Overmann J."/>
            <person name="Amann R."/>
            <person name="Jetten M.S.M."/>
            <person name="Mascher T."/>
            <person name="Medema M.H."/>
            <person name="Devos D.P."/>
            <person name="Kaster A.-K."/>
            <person name="Ovreas L."/>
            <person name="Rohde M."/>
            <person name="Galperin M.Y."/>
            <person name="Jogler C."/>
        </authorList>
    </citation>
    <scope>NUCLEOTIDE SEQUENCE [LARGE SCALE GENOMIC DNA]</scope>
    <source>
        <strain evidence="8 9">Pla163</strain>
    </source>
</reference>
<dbReference type="SUPFAM" id="SSF51246">
    <property type="entry name" value="Rudiment single hybrid motif"/>
    <property type="match status" value="1"/>
</dbReference>
<dbReference type="GO" id="GO:0016874">
    <property type="term" value="F:ligase activity"/>
    <property type="evidence" value="ECO:0007669"/>
    <property type="project" value="UniProtKB-KW"/>
</dbReference>
<evidence type="ECO:0000256" key="4">
    <source>
        <dbReference type="ARBA" id="ARBA00023267"/>
    </source>
</evidence>
<evidence type="ECO:0000313" key="8">
    <source>
        <dbReference type="EMBL" id="QDU85901.1"/>
    </source>
</evidence>
<feature type="domain" description="ATP-grasp" evidence="6">
    <location>
        <begin position="124"/>
        <end position="320"/>
    </location>
</feature>
<evidence type="ECO:0000256" key="2">
    <source>
        <dbReference type="ARBA" id="ARBA00022741"/>
    </source>
</evidence>
<dbReference type="PANTHER" id="PTHR18866:SF33">
    <property type="entry name" value="METHYLCROTONOYL-COA CARBOXYLASE SUBUNIT ALPHA, MITOCHONDRIAL-RELATED"/>
    <property type="match status" value="1"/>
</dbReference>
<dbReference type="Gene3D" id="3.30.470.20">
    <property type="entry name" value="ATP-grasp fold, B domain"/>
    <property type="match status" value="1"/>
</dbReference>
<dbReference type="InterPro" id="IPR050856">
    <property type="entry name" value="Biotin_carboxylase_complex"/>
</dbReference>
<dbReference type="EMBL" id="CP036290">
    <property type="protein sequence ID" value="QDU85901.1"/>
    <property type="molecule type" value="Genomic_DNA"/>
</dbReference>
<dbReference type="Proteomes" id="UP000319342">
    <property type="component" value="Chromosome"/>
</dbReference>
<name>A0A518D343_9BACT</name>
<evidence type="ECO:0000256" key="3">
    <source>
        <dbReference type="ARBA" id="ARBA00022840"/>
    </source>
</evidence>
<dbReference type="FunFam" id="3.30.1490.20:FF:000003">
    <property type="entry name" value="acetyl-CoA carboxylase isoform X1"/>
    <property type="match status" value="1"/>
</dbReference>
<dbReference type="NCBIfam" id="NF006367">
    <property type="entry name" value="PRK08591.1"/>
    <property type="match status" value="1"/>
</dbReference>
<dbReference type="PROSITE" id="PS00867">
    <property type="entry name" value="CPSASE_2"/>
    <property type="match status" value="1"/>
</dbReference>
<dbReference type="PROSITE" id="PS50979">
    <property type="entry name" value="BC"/>
    <property type="match status" value="1"/>
</dbReference>
<dbReference type="InterPro" id="IPR005479">
    <property type="entry name" value="CPAse_ATP-bd"/>
</dbReference>
<dbReference type="GO" id="GO:0005524">
    <property type="term" value="F:ATP binding"/>
    <property type="evidence" value="ECO:0007669"/>
    <property type="project" value="UniProtKB-UniRule"/>
</dbReference>
<dbReference type="GO" id="GO:0046872">
    <property type="term" value="F:metal ion binding"/>
    <property type="evidence" value="ECO:0007669"/>
    <property type="project" value="InterPro"/>
</dbReference>
<dbReference type="PROSITE" id="PS50975">
    <property type="entry name" value="ATP_GRASP"/>
    <property type="match status" value="1"/>
</dbReference>
<dbReference type="SUPFAM" id="SSF52440">
    <property type="entry name" value="PreATP-grasp domain"/>
    <property type="match status" value="1"/>
</dbReference>
<protein>
    <submittedName>
        <fullName evidence="8">Acetyl-/propionyl-coenzyme A carboxylase alpha chain</fullName>
    </submittedName>
</protein>
<dbReference type="InterPro" id="IPR005482">
    <property type="entry name" value="Biotin_COase_C"/>
</dbReference>
<dbReference type="Pfam" id="PF02786">
    <property type="entry name" value="CPSase_L_D2"/>
    <property type="match status" value="1"/>
</dbReference>
<dbReference type="InterPro" id="IPR011761">
    <property type="entry name" value="ATP-grasp"/>
</dbReference>
<dbReference type="AlphaFoldDB" id="A0A518D343"/>
<dbReference type="SMART" id="SM00878">
    <property type="entry name" value="Biotin_carb_C"/>
    <property type="match status" value="1"/>
</dbReference>
<dbReference type="FunFam" id="3.30.470.20:FF:000028">
    <property type="entry name" value="Methylcrotonoyl-CoA carboxylase subunit alpha, mitochondrial"/>
    <property type="match status" value="1"/>
</dbReference>
<dbReference type="Pfam" id="PF02785">
    <property type="entry name" value="Biotin_carb_C"/>
    <property type="match status" value="1"/>
</dbReference>
<organism evidence="8 9">
    <name type="scientific">Rohdeia mirabilis</name>
    <dbReference type="NCBI Taxonomy" id="2528008"/>
    <lineage>
        <taxon>Bacteria</taxon>
        <taxon>Pseudomonadati</taxon>
        <taxon>Planctomycetota</taxon>
        <taxon>Planctomycetia</taxon>
        <taxon>Planctomycetia incertae sedis</taxon>
        <taxon>Rohdeia</taxon>
    </lineage>
</organism>
<dbReference type="InterPro" id="IPR016185">
    <property type="entry name" value="PreATP-grasp_dom_sf"/>
</dbReference>
<dbReference type="PANTHER" id="PTHR18866">
    <property type="entry name" value="CARBOXYLASE:PYRUVATE/ACETYL-COA/PROPIONYL-COA CARBOXYLASE"/>
    <property type="match status" value="1"/>
</dbReference>
<keyword evidence="9" id="KW-1185">Reference proteome</keyword>
<keyword evidence="2 5" id="KW-0547">Nucleotide-binding</keyword>
<keyword evidence="4" id="KW-0092">Biotin</keyword>
<dbReference type="InterPro" id="IPR005481">
    <property type="entry name" value="BC-like_N"/>
</dbReference>
<dbReference type="InterPro" id="IPR011054">
    <property type="entry name" value="Rudment_hybrid_motif"/>
</dbReference>
<gene>
    <name evidence="8" type="primary">accA1</name>
    <name evidence="8" type="ORF">Pla163_30470</name>
</gene>
<dbReference type="InterPro" id="IPR011764">
    <property type="entry name" value="Biotin_carboxylation_dom"/>
</dbReference>
<evidence type="ECO:0000259" key="7">
    <source>
        <dbReference type="PROSITE" id="PS50979"/>
    </source>
</evidence>
<keyword evidence="3 5" id="KW-0067">ATP-binding</keyword>
<proteinExistence type="predicted"/>
<dbReference type="RefSeq" id="WP_419185981.1">
    <property type="nucleotide sequence ID" value="NZ_CP036290.1"/>
</dbReference>
<sequence>MKHTELKRILVANRGEIALRIGRTAREMGMEWVAVHSDPDRSSLHTRFADIAYSLGGSTPAESYLDAGKIIAAAVATGAQAIHPGYGFLAENAGFAQAVIDAGLIWIGPPPRAIIDMGDKITSRQIMGAAGVPIVPGMAEPLADAAAAVAAAPGVGFPICMKASAGGGGKGIRVVRDPKDLESAFKQASAEAQAAFGDGRMYLERYLDQPRHIEVQVLFDAHGNGVHLGERECSIQRRHQKLLEECPSPTIDAATRAAMGETALQAARAVGYQGAGTVEFLFSKGEFFFLEMNTRLQVEHPITEMVTGVDLVREQLRIAAGEELGYDQDAIVMRGHAIEVRINAEDPANKFLPSTGTVQNLRLPGGPWVRLDSALYNGLEVGLNYDPMLAKLIVWGADRAQAIERMRRALAEMNVGGVSTGAPAALRVLQEPAFRAGDYDTHFLESLDLTEDFLKMGDVAAIAAAVFRHHKARRSALQPTAGRRDAWLSRGRAARAHYPLPPSASAGERADRSHA</sequence>
<accession>A0A518D343</accession>
<evidence type="ECO:0000256" key="1">
    <source>
        <dbReference type="ARBA" id="ARBA00022598"/>
    </source>
</evidence>
<feature type="domain" description="Biotin carboxylation" evidence="7">
    <location>
        <begin position="5"/>
        <end position="449"/>
    </location>
</feature>
<evidence type="ECO:0000313" key="9">
    <source>
        <dbReference type="Proteomes" id="UP000319342"/>
    </source>
</evidence>
<evidence type="ECO:0000259" key="6">
    <source>
        <dbReference type="PROSITE" id="PS50975"/>
    </source>
</evidence>
<keyword evidence="1" id="KW-0436">Ligase</keyword>
<dbReference type="Pfam" id="PF00289">
    <property type="entry name" value="Biotin_carb_N"/>
    <property type="match status" value="1"/>
</dbReference>